<name>A0ABQ8W6U2_PENCH</name>
<comment type="caution">
    <text evidence="1">The sequence shown here is derived from an EMBL/GenBank/DDBJ whole genome shotgun (WGS) entry which is preliminary data.</text>
</comment>
<evidence type="ECO:0000313" key="2">
    <source>
        <dbReference type="Proteomes" id="UP001220256"/>
    </source>
</evidence>
<sequence>MPTCAQTRKLQAIPMVKRANAHGRPCEILEGFWKDDPVGPGRISTAERSSHTGVFLTIQLTEAQNQCPVDAEVLRLNGPYYMFEQLLFCIYSSAITFQTT</sequence>
<keyword evidence="2" id="KW-1185">Reference proteome</keyword>
<accession>A0ABQ8W6U2</accession>
<evidence type="ECO:0000313" key="1">
    <source>
        <dbReference type="EMBL" id="KAJ5256399.1"/>
    </source>
</evidence>
<proteinExistence type="predicted"/>
<reference evidence="1 2" key="1">
    <citation type="journal article" date="2023" name="IMA Fungus">
        <title>Comparative genomic study of the Penicillium genus elucidates a diverse pangenome and 15 lateral gene transfer events.</title>
        <authorList>
            <person name="Petersen C."/>
            <person name="Sorensen T."/>
            <person name="Nielsen M.R."/>
            <person name="Sondergaard T.E."/>
            <person name="Sorensen J.L."/>
            <person name="Fitzpatrick D.A."/>
            <person name="Frisvad J.C."/>
            <person name="Nielsen K.L."/>
        </authorList>
    </citation>
    <scope>NUCLEOTIDE SEQUENCE [LARGE SCALE GENOMIC DNA]</scope>
    <source>
        <strain evidence="1 2">IBT 3361</strain>
    </source>
</reference>
<protein>
    <submittedName>
        <fullName evidence="1">Uncharacterized protein</fullName>
    </submittedName>
</protein>
<dbReference type="Proteomes" id="UP001220256">
    <property type="component" value="Unassembled WGS sequence"/>
</dbReference>
<dbReference type="EMBL" id="JAPVEB010000010">
    <property type="protein sequence ID" value="KAJ5256399.1"/>
    <property type="molecule type" value="Genomic_DNA"/>
</dbReference>
<gene>
    <name evidence="1" type="ORF">N7505_011550</name>
</gene>
<organism evidence="1 2">
    <name type="scientific">Penicillium chrysogenum</name>
    <name type="common">Penicillium notatum</name>
    <dbReference type="NCBI Taxonomy" id="5076"/>
    <lineage>
        <taxon>Eukaryota</taxon>
        <taxon>Fungi</taxon>
        <taxon>Dikarya</taxon>
        <taxon>Ascomycota</taxon>
        <taxon>Pezizomycotina</taxon>
        <taxon>Eurotiomycetes</taxon>
        <taxon>Eurotiomycetidae</taxon>
        <taxon>Eurotiales</taxon>
        <taxon>Aspergillaceae</taxon>
        <taxon>Penicillium</taxon>
        <taxon>Penicillium chrysogenum species complex</taxon>
    </lineage>
</organism>